<dbReference type="Pfam" id="PF17179">
    <property type="entry name" value="Fer4_22"/>
    <property type="match status" value="1"/>
</dbReference>
<evidence type="ECO:0000259" key="1">
    <source>
        <dbReference type="PROSITE" id="PS51379"/>
    </source>
</evidence>
<feature type="domain" description="4Fe-4S ferredoxin-type" evidence="1">
    <location>
        <begin position="305"/>
        <end position="333"/>
    </location>
</feature>
<dbReference type="EMBL" id="DTCK01000037">
    <property type="protein sequence ID" value="HGQ36184.1"/>
    <property type="molecule type" value="Genomic_DNA"/>
</dbReference>
<proteinExistence type="predicted"/>
<evidence type="ECO:0000313" key="3">
    <source>
        <dbReference type="EMBL" id="HGQ36184.1"/>
    </source>
</evidence>
<sequence>MKGVVKGSKVLGYRVVDEGIGWGEISDINDLPLGFSDIQKPGFYRLSKGIRFRHNLTSPKLYLHPPEQLVSLVLPNYRIVGDDLHIDRVILFGIKPCDLRAIGILDSILGLNKHPIYTRMRSSIVGVVVEECLEPGETCFCGALGAGPSILQGFDIAYARLREDLVLFKYGSDIGKEVISRANLVKADRDIVSLYQELIDRCRKTTETRIPSINEIKDALKKSMNNTQLWSRLSSKCVGCGNCNYVCPTCFCIEIEDIVSDGLSRRVGKWIGCLTYTYGQVAGGHFRPRLYTRYRHFVLHKFLFYPMQINDIGCVGCGRCITWCPLGIDIRDTLREVVKNG</sequence>
<dbReference type="InterPro" id="IPR017900">
    <property type="entry name" value="4Fe4S_Fe_S_CS"/>
</dbReference>
<dbReference type="PANTHER" id="PTHR40447:SF1">
    <property type="entry name" value="ANAEROBIC SULFITE REDUCTASE SUBUNIT A"/>
    <property type="match status" value="1"/>
</dbReference>
<name>A0A7J3I9E9_9CREN</name>
<feature type="domain" description="4Fe-4S ferredoxin-type" evidence="1">
    <location>
        <begin position="228"/>
        <end position="258"/>
    </location>
</feature>
<dbReference type="PROSITE" id="PS51379">
    <property type="entry name" value="4FE4S_FER_2"/>
    <property type="match status" value="2"/>
</dbReference>
<dbReference type="GO" id="GO:0016491">
    <property type="term" value="F:oxidoreductase activity"/>
    <property type="evidence" value="ECO:0007669"/>
    <property type="project" value="UniProtKB-ARBA"/>
</dbReference>
<dbReference type="PANTHER" id="PTHR40447">
    <property type="entry name" value="ANAEROBIC SULFITE REDUCTASE SUBUNIT A"/>
    <property type="match status" value="1"/>
</dbReference>
<evidence type="ECO:0000313" key="2">
    <source>
        <dbReference type="EMBL" id="HGN37231.1"/>
    </source>
</evidence>
<gene>
    <name evidence="2" type="ORF">ENT87_06760</name>
    <name evidence="3" type="ORF">ENU41_05860</name>
</gene>
<protein>
    <recommendedName>
        <fullName evidence="1">4Fe-4S ferredoxin-type domain-containing protein</fullName>
    </recommendedName>
</protein>
<dbReference type="SUPFAM" id="SSF46548">
    <property type="entry name" value="alpha-helical ferredoxin"/>
    <property type="match status" value="1"/>
</dbReference>
<dbReference type="AlphaFoldDB" id="A0A7J3I9E9"/>
<dbReference type="InterPro" id="IPR017896">
    <property type="entry name" value="4Fe4S_Fe-S-bd"/>
</dbReference>
<organism evidence="2">
    <name type="scientific">Ignisphaera aggregans</name>
    <dbReference type="NCBI Taxonomy" id="334771"/>
    <lineage>
        <taxon>Archaea</taxon>
        <taxon>Thermoproteota</taxon>
        <taxon>Thermoprotei</taxon>
        <taxon>Desulfurococcales</taxon>
        <taxon>Desulfurococcaceae</taxon>
        <taxon>Ignisphaera</taxon>
    </lineage>
</organism>
<reference evidence="2" key="1">
    <citation type="journal article" date="2020" name="mSystems">
        <title>Genome- and Community-Level Interaction Insights into Carbon Utilization and Element Cycling Functions of Hydrothermarchaeota in Hydrothermal Sediment.</title>
        <authorList>
            <person name="Zhou Z."/>
            <person name="Liu Y."/>
            <person name="Xu W."/>
            <person name="Pan J."/>
            <person name="Luo Z.H."/>
            <person name="Li M."/>
        </authorList>
    </citation>
    <scope>NUCLEOTIDE SEQUENCE [LARGE SCALE GENOMIC DNA]</scope>
    <source>
        <strain evidence="2">SpSt-618</strain>
        <strain evidence="3">SpSt-667</strain>
    </source>
</reference>
<accession>A0A7J3I9E9</accession>
<comment type="caution">
    <text evidence="2">The sequence shown here is derived from an EMBL/GenBank/DDBJ whole genome shotgun (WGS) entry which is preliminary data.</text>
</comment>
<dbReference type="EMBL" id="DTAI01000201">
    <property type="protein sequence ID" value="HGN37231.1"/>
    <property type="molecule type" value="Genomic_DNA"/>
</dbReference>
<dbReference type="PROSITE" id="PS00198">
    <property type="entry name" value="4FE4S_FER_1"/>
    <property type="match status" value="2"/>
</dbReference>